<evidence type="ECO:0008006" key="3">
    <source>
        <dbReference type="Google" id="ProtNLM"/>
    </source>
</evidence>
<dbReference type="EMBL" id="QMRA01000035">
    <property type="protein sequence ID" value="RLE54087.1"/>
    <property type="molecule type" value="Genomic_DNA"/>
</dbReference>
<proteinExistence type="predicted"/>
<evidence type="ECO:0000313" key="2">
    <source>
        <dbReference type="Proteomes" id="UP000269499"/>
    </source>
</evidence>
<organism evidence="1 2">
    <name type="scientific">Thermoproteota archaeon</name>
    <dbReference type="NCBI Taxonomy" id="2056631"/>
    <lineage>
        <taxon>Archaea</taxon>
        <taxon>Thermoproteota</taxon>
    </lineage>
</organism>
<dbReference type="Pfam" id="PF13412">
    <property type="entry name" value="HTH_24"/>
    <property type="match status" value="1"/>
</dbReference>
<dbReference type="InterPro" id="IPR036390">
    <property type="entry name" value="WH_DNA-bd_sf"/>
</dbReference>
<dbReference type="AlphaFoldDB" id="A0A497F3T4"/>
<protein>
    <recommendedName>
        <fullName evidence="3">HTH marR-type domain-containing protein</fullName>
    </recommendedName>
</protein>
<gene>
    <name evidence="1" type="ORF">DRJ26_02335</name>
</gene>
<dbReference type="Proteomes" id="UP000269499">
    <property type="component" value="Unassembled WGS sequence"/>
</dbReference>
<accession>A0A497F3T4</accession>
<reference evidence="1 2" key="1">
    <citation type="submission" date="2018-06" db="EMBL/GenBank/DDBJ databases">
        <title>Extensive metabolic versatility and redundancy in microbially diverse, dynamic hydrothermal sediments.</title>
        <authorList>
            <person name="Dombrowski N."/>
            <person name="Teske A."/>
            <person name="Baker B.J."/>
        </authorList>
    </citation>
    <scope>NUCLEOTIDE SEQUENCE [LARGE SCALE GENOMIC DNA]</scope>
    <source>
        <strain evidence="1">B20_G2</strain>
    </source>
</reference>
<comment type="caution">
    <text evidence="1">The sequence shown here is derived from an EMBL/GenBank/DDBJ whole genome shotgun (WGS) entry which is preliminary data.</text>
</comment>
<dbReference type="SUPFAM" id="SSF46785">
    <property type="entry name" value="Winged helix' DNA-binding domain"/>
    <property type="match status" value="1"/>
</dbReference>
<evidence type="ECO:0000313" key="1">
    <source>
        <dbReference type="EMBL" id="RLE54087.1"/>
    </source>
</evidence>
<name>A0A497F3T4_9CREN</name>
<sequence length="101" mass="11701">MLQEYWKNAFLRLALMKLTKRQKKILVELYLNCNGDVTLTSLARELSEKLRLPESTVKWNLRLLRDAGLIQAGSFREKNVPVRLSRAGLVLAEKLARLKFC</sequence>
<dbReference type="InterPro" id="IPR036388">
    <property type="entry name" value="WH-like_DNA-bd_sf"/>
</dbReference>
<dbReference type="Gene3D" id="1.10.10.10">
    <property type="entry name" value="Winged helix-like DNA-binding domain superfamily/Winged helix DNA-binding domain"/>
    <property type="match status" value="1"/>
</dbReference>